<feature type="chain" id="PRO_5021381425" evidence="2">
    <location>
        <begin position="18"/>
        <end position="402"/>
    </location>
</feature>
<reference evidence="3 4" key="1">
    <citation type="journal article" date="2019" name="Sci. Rep.">
        <title>Orb-weaving spider Araneus ventricosus genome elucidates the spidroin gene catalogue.</title>
        <authorList>
            <person name="Kono N."/>
            <person name="Nakamura H."/>
            <person name="Ohtoshi R."/>
            <person name="Moran D.A.P."/>
            <person name="Shinohara A."/>
            <person name="Yoshida Y."/>
            <person name="Fujiwara M."/>
            <person name="Mori M."/>
            <person name="Tomita M."/>
            <person name="Arakawa K."/>
        </authorList>
    </citation>
    <scope>NUCLEOTIDE SEQUENCE [LARGE SCALE GENOMIC DNA]</scope>
</reference>
<dbReference type="Proteomes" id="UP000499080">
    <property type="component" value="Unassembled WGS sequence"/>
</dbReference>
<feature type="signal peptide" evidence="2">
    <location>
        <begin position="1"/>
        <end position="17"/>
    </location>
</feature>
<dbReference type="OrthoDB" id="6429975at2759"/>
<feature type="region of interest" description="Disordered" evidence="1">
    <location>
        <begin position="170"/>
        <end position="193"/>
    </location>
</feature>
<evidence type="ECO:0000313" key="3">
    <source>
        <dbReference type="EMBL" id="GBM23296.1"/>
    </source>
</evidence>
<organism evidence="3 4">
    <name type="scientific">Araneus ventricosus</name>
    <name type="common">Orbweaver spider</name>
    <name type="synonym">Epeira ventricosa</name>
    <dbReference type="NCBI Taxonomy" id="182803"/>
    <lineage>
        <taxon>Eukaryota</taxon>
        <taxon>Metazoa</taxon>
        <taxon>Ecdysozoa</taxon>
        <taxon>Arthropoda</taxon>
        <taxon>Chelicerata</taxon>
        <taxon>Arachnida</taxon>
        <taxon>Araneae</taxon>
        <taxon>Araneomorphae</taxon>
        <taxon>Entelegynae</taxon>
        <taxon>Araneoidea</taxon>
        <taxon>Araneidae</taxon>
        <taxon>Araneus</taxon>
    </lineage>
</organism>
<evidence type="ECO:0000256" key="1">
    <source>
        <dbReference type="SAM" id="MobiDB-lite"/>
    </source>
</evidence>
<sequence length="402" mass="45562">MKISLVLLVGVIAVARAATGRYDVGTEGPGDFPATHSSVLESSSVSGIRDNKQGQLQHSQDHLATGSPASHDFSRDPNLFLSQNLVTPASTTSSSKSSVKGQFNEISSQHPQAFFNDKQNSPKQQQFIDGRQQNPAQIPFSYNDNQQSLNEQRFFNAEQQFPNQEQFLNNRQQQQQFHNDQQQQQQFYNDQQQQQQFYNDQQQQQQFYNDQQQQFFDDKQQKSAQQQFFNEQQSPNQQQFYNDKQQSLNQQQQFYNDKQQALIQQQPRDQREIYNVQTAGISGQQLNSKRLIQDVASQKGQVKGDEPSIQIHSVSKGAVQLSAFDNRAQPIVLPQSTAMHSSSVVVSGLKNMPLLPAMVYNGGAVPVTHAAVLSRDPLYKGGASIRQHLHTPFVRYVYSHVL</sequence>
<protein>
    <submittedName>
        <fullName evidence="3">Uncharacterized protein</fullName>
    </submittedName>
</protein>
<accession>A0A4Y2E4R2</accession>
<keyword evidence="2" id="KW-0732">Signal</keyword>
<dbReference type="AlphaFoldDB" id="A0A4Y2E4R2"/>
<feature type="region of interest" description="Disordered" evidence="1">
    <location>
        <begin position="27"/>
        <end position="77"/>
    </location>
</feature>
<evidence type="ECO:0000256" key="2">
    <source>
        <dbReference type="SAM" id="SignalP"/>
    </source>
</evidence>
<comment type="caution">
    <text evidence="3">The sequence shown here is derived from an EMBL/GenBank/DDBJ whole genome shotgun (WGS) entry which is preliminary data.</text>
</comment>
<evidence type="ECO:0000313" key="4">
    <source>
        <dbReference type="Proteomes" id="UP000499080"/>
    </source>
</evidence>
<feature type="compositionally biased region" description="Low complexity" evidence="1">
    <location>
        <begin position="37"/>
        <end position="46"/>
    </location>
</feature>
<keyword evidence="4" id="KW-1185">Reference proteome</keyword>
<dbReference type="EMBL" id="BGPR01000495">
    <property type="protein sequence ID" value="GBM23296.1"/>
    <property type="molecule type" value="Genomic_DNA"/>
</dbReference>
<name>A0A4Y2E4R2_ARAVE</name>
<proteinExistence type="predicted"/>
<gene>
    <name evidence="3" type="ORF">AVEN_26022_1</name>
</gene>
<feature type="compositionally biased region" description="Low complexity" evidence="1">
    <location>
        <begin position="222"/>
        <end position="248"/>
    </location>
</feature>
<feature type="region of interest" description="Disordered" evidence="1">
    <location>
        <begin position="215"/>
        <end position="248"/>
    </location>
</feature>